<sequence>MGSLRGAEPSFGGIVQAGKKMAPQFFGQEIKVTVSGEVKVPVSFCLGDREYIISAIIKAWPDYGVGQAH</sequence>
<reference evidence="1" key="1">
    <citation type="journal article" date="2014" name="Front. Microbiol.">
        <title>High frequency of phylogenetically diverse reductive dehalogenase-homologous genes in deep subseafloor sedimentary metagenomes.</title>
        <authorList>
            <person name="Kawai M."/>
            <person name="Futagami T."/>
            <person name="Toyoda A."/>
            <person name="Takaki Y."/>
            <person name="Nishi S."/>
            <person name="Hori S."/>
            <person name="Arai W."/>
            <person name="Tsubouchi T."/>
            <person name="Morono Y."/>
            <person name="Uchiyama I."/>
            <person name="Ito T."/>
            <person name="Fujiyama A."/>
            <person name="Inagaki F."/>
            <person name="Takami H."/>
        </authorList>
    </citation>
    <scope>NUCLEOTIDE SEQUENCE</scope>
    <source>
        <strain evidence="1">Expedition CK06-06</strain>
    </source>
</reference>
<dbReference type="EMBL" id="BARV01008046">
    <property type="protein sequence ID" value="GAI15843.1"/>
    <property type="molecule type" value="Genomic_DNA"/>
</dbReference>
<accession>X1L9U1</accession>
<proteinExistence type="predicted"/>
<comment type="caution">
    <text evidence="1">The sequence shown here is derived from an EMBL/GenBank/DDBJ whole genome shotgun (WGS) entry which is preliminary data.</text>
</comment>
<dbReference type="AlphaFoldDB" id="X1L9U1"/>
<name>X1L9U1_9ZZZZ</name>
<gene>
    <name evidence="1" type="ORF">S06H3_16282</name>
</gene>
<protein>
    <submittedName>
        <fullName evidence="1">Uncharacterized protein</fullName>
    </submittedName>
</protein>
<organism evidence="1">
    <name type="scientific">marine sediment metagenome</name>
    <dbReference type="NCBI Taxonomy" id="412755"/>
    <lineage>
        <taxon>unclassified sequences</taxon>
        <taxon>metagenomes</taxon>
        <taxon>ecological metagenomes</taxon>
    </lineage>
</organism>
<evidence type="ECO:0000313" key="1">
    <source>
        <dbReference type="EMBL" id="GAI15843.1"/>
    </source>
</evidence>